<evidence type="ECO:0000313" key="2">
    <source>
        <dbReference type="Proteomes" id="UP000262917"/>
    </source>
</evidence>
<comment type="caution">
    <text evidence="1">The sequence shown here is derived from an EMBL/GenBank/DDBJ whole genome shotgun (WGS) entry which is preliminary data.</text>
</comment>
<protein>
    <recommendedName>
        <fullName evidence="3">SGNH/GDSL hydrolase family protein</fullName>
    </recommendedName>
</protein>
<dbReference type="RefSeq" id="WP_117201962.1">
    <property type="nucleotide sequence ID" value="NZ_JBHTBK010000012.1"/>
</dbReference>
<dbReference type="OrthoDB" id="9792428at2"/>
<keyword evidence="2" id="KW-1185">Reference proteome</keyword>
<dbReference type="AlphaFoldDB" id="A0A372DPN3"/>
<organism evidence="1 2">
    <name type="scientific">Cognatiluteimonas weifangensis</name>
    <dbReference type="NCBI Taxonomy" id="2303539"/>
    <lineage>
        <taxon>Bacteria</taxon>
        <taxon>Pseudomonadati</taxon>
        <taxon>Pseudomonadota</taxon>
        <taxon>Gammaproteobacteria</taxon>
        <taxon>Lysobacterales</taxon>
        <taxon>Lysobacteraceae</taxon>
        <taxon>Cognatiluteimonas</taxon>
    </lineage>
</organism>
<evidence type="ECO:0008006" key="3">
    <source>
        <dbReference type="Google" id="ProtNLM"/>
    </source>
</evidence>
<reference evidence="1 2" key="1">
    <citation type="submission" date="2018-08" db="EMBL/GenBank/DDBJ databases">
        <title>Lysobacter weifangensis sp. nov., a new member of the family 'Xanthomonadaceae', isolated from soil in a farmland.</title>
        <authorList>
            <person name="Zhao H."/>
        </authorList>
    </citation>
    <scope>NUCLEOTIDE SEQUENCE [LARGE SCALE GENOMIC DNA]</scope>
    <source>
        <strain evidence="1 2">WF-2</strain>
    </source>
</reference>
<sequence length="263" mass="27409">MTLSLCALALMAGSCQPTRSSPPLRVLFVGNSLVYYNDLPARFATLHAVAHPGQSADVDMLVVGGGRLRQRLDDGVLASILSAQRFDVVVLQDVGGWPLCPPHHAECEDAPRALRDASMLVRAHRARPVWYATWQTVPAAQAALSAAVHEVASAQGIDTADVGAALQALDVTTTGAALRADGHPTQIGTWLAAASVLATLDHASLPASAPPRSCGFAWEGSGIHADRLASQYPRPPADCQTLGATQWAAIRAAVLEAPPRAGG</sequence>
<dbReference type="Gene3D" id="3.40.50.1110">
    <property type="entry name" value="SGNH hydrolase"/>
    <property type="match status" value="1"/>
</dbReference>
<name>A0A372DPN3_9GAMM</name>
<accession>A0A372DPN3</accession>
<dbReference type="Proteomes" id="UP000262917">
    <property type="component" value="Unassembled WGS sequence"/>
</dbReference>
<dbReference type="EMBL" id="QVPD01000003">
    <property type="protein sequence ID" value="RFP61538.1"/>
    <property type="molecule type" value="Genomic_DNA"/>
</dbReference>
<evidence type="ECO:0000313" key="1">
    <source>
        <dbReference type="EMBL" id="RFP61538.1"/>
    </source>
</evidence>
<proteinExistence type="predicted"/>
<dbReference type="InterPro" id="IPR036514">
    <property type="entry name" value="SGNH_hydro_sf"/>
</dbReference>
<dbReference type="GO" id="GO:0016788">
    <property type="term" value="F:hydrolase activity, acting on ester bonds"/>
    <property type="evidence" value="ECO:0007669"/>
    <property type="project" value="UniProtKB-ARBA"/>
</dbReference>
<dbReference type="SUPFAM" id="SSF52266">
    <property type="entry name" value="SGNH hydrolase"/>
    <property type="match status" value="1"/>
</dbReference>
<gene>
    <name evidence="1" type="ORF">D0Y53_04285</name>
</gene>